<accession>A0A1Y3BT14</accession>
<dbReference type="OrthoDB" id="2132119at2759"/>
<dbReference type="Gene3D" id="1.10.150.50">
    <property type="entry name" value="Transcription Factor, Ets-1"/>
    <property type="match status" value="1"/>
</dbReference>
<dbReference type="InterPro" id="IPR013761">
    <property type="entry name" value="SAM/pointed_sf"/>
</dbReference>
<protein>
    <submittedName>
        <fullName evidence="1">Uncharacterized protein</fullName>
    </submittedName>
</protein>
<sequence length="174" mass="18886">MSDYATIDSPVGGNYQSVNTLVSPTGSNISSPYSPYGYINPTSFGSNTLNSISSIGSTTTPTTKKKLKSSLVGRLFSSSSLSKKSSSTDKLKLQNTMNSQNQFHPTMHLGVANSPSFASDYSDYMSPCEIYSSVTNSRADYNSRTKKKYELLNEAMKALTPFALWNGPTIVAWL</sequence>
<reference evidence="1 2" key="1">
    <citation type="submission" date="2017-03" db="EMBL/GenBank/DDBJ databases">
        <title>Genome Survey of Euroglyphus maynei.</title>
        <authorList>
            <person name="Arlian L.G."/>
            <person name="Morgan M.S."/>
            <person name="Rider S.D."/>
        </authorList>
    </citation>
    <scope>NUCLEOTIDE SEQUENCE [LARGE SCALE GENOMIC DNA]</scope>
    <source>
        <strain evidence="1">Arlian Lab</strain>
        <tissue evidence="1">Whole body</tissue>
    </source>
</reference>
<organism evidence="1 2">
    <name type="scientific">Euroglyphus maynei</name>
    <name type="common">Mayne's house dust mite</name>
    <dbReference type="NCBI Taxonomy" id="6958"/>
    <lineage>
        <taxon>Eukaryota</taxon>
        <taxon>Metazoa</taxon>
        <taxon>Ecdysozoa</taxon>
        <taxon>Arthropoda</taxon>
        <taxon>Chelicerata</taxon>
        <taxon>Arachnida</taxon>
        <taxon>Acari</taxon>
        <taxon>Acariformes</taxon>
        <taxon>Sarcoptiformes</taxon>
        <taxon>Astigmata</taxon>
        <taxon>Psoroptidia</taxon>
        <taxon>Analgoidea</taxon>
        <taxon>Pyroglyphidae</taxon>
        <taxon>Pyroglyphinae</taxon>
        <taxon>Euroglyphus</taxon>
    </lineage>
</organism>
<comment type="caution">
    <text evidence="1">The sequence shown here is derived from an EMBL/GenBank/DDBJ whole genome shotgun (WGS) entry which is preliminary data.</text>
</comment>
<dbReference type="AlphaFoldDB" id="A0A1Y3BT14"/>
<keyword evidence="2" id="KW-1185">Reference proteome</keyword>
<feature type="non-terminal residue" evidence="1">
    <location>
        <position position="174"/>
    </location>
</feature>
<proteinExistence type="predicted"/>
<gene>
    <name evidence="1" type="ORF">BLA29_011720</name>
</gene>
<name>A0A1Y3BT14_EURMA</name>
<evidence type="ECO:0000313" key="2">
    <source>
        <dbReference type="Proteomes" id="UP000194236"/>
    </source>
</evidence>
<dbReference type="EMBL" id="MUJZ01000560">
    <property type="protein sequence ID" value="OTF84129.1"/>
    <property type="molecule type" value="Genomic_DNA"/>
</dbReference>
<dbReference type="Proteomes" id="UP000194236">
    <property type="component" value="Unassembled WGS sequence"/>
</dbReference>
<evidence type="ECO:0000313" key="1">
    <source>
        <dbReference type="EMBL" id="OTF84129.1"/>
    </source>
</evidence>